<gene>
    <name evidence="4" type="ORF">UT42_C0012G0003</name>
</gene>
<dbReference type="PANTHER" id="PTHR43649">
    <property type="entry name" value="ARABINOSE-BINDING PROTEIN-RELATED"/>
    <property type="match status" value="1"/>
</dbReference>
<reference evidence="4 5" key="1">
    <citation type="journal article" date="2015" name="Nature">
        <title>rRNA introns, odd ribosomes, and small enigmatic genomes across a large radiation of phyla.</title>
        <authorList>
            <person name="Brown C.T."/>
            <person name="Hug L.A."/>
            <person name="Thomas B.C."/>
            <person name="Sharon I."/>
            <person name="Castelle C.J."/>
            <person name="Singh A."/>
            <person name="Wilkins M.J."/>
            <person name="Williams K.H."/>
            <person name="Banfield J.F."/>
        </authorList>
    </citation>
    <scope>NUCLEOTIDE SEQUENCE [LARGE SCALE GENOMIC DNA]</scope>
</reference>
<organism evidence="4 5">
    <name type="scientific">Candidatus Falkowbacteria bacterium GW2011_GWA2_39_24</name>
    <dbReference type="NCBI Taxonomy" id="1618634"/>
    <lineage>
        <taxon>Bacteria</taxon>
        <taxon>Candidatus Falkowiibacteriota</taxon>
    </lineage>
</organism>
<evidence type="ECO:0000313" key="5">
    <source>
        <dbReference type="Proteomes" id="UP000034048"/>
    </source>
</evidence>
<dbReference type="InterPro" id="IPR006059">
    <property type="entry name" value="SBP"/>
</dbReference>
<dbReference type="EMBL" id="LBWS01000012">
    <property type="protein sequence ID" value="KKR14985.1"/>
    <property type="molecule type" value="Genomic_DNA"/>
</dbReference>
<accession>A0A0G0QXC7</accession>
<sequence>MFKKIGILFIISTFFMTSGFGCKLTSDEVQEKMQPIVLNYWRVWDGPDAFTDIIAEYNKLHPNIQIKYRKLRYEEYEQALLEAWAEDRGPDIFSINATWVGKYQTKIAPLPEEIAMAYPVVKGTLKKEVIPEIRVKKSITLGQLKDGFLDTVYKDVVLDYYNTETRTTQKKIYGLPLSVDTLAMYYNKDLLNNAGITDLASFWSNEFQRQIKKLTKQDSRGNIIQAGVAMGTGSNIDRSADLLAVLMMQNGAAIINDRNSVTFTEYLPDQDYNPGLDAIRFYADFANPARDVYSWNSDLDNSLNMFIDGKLAVMFGYAYHLPTIKAQAPKLNFSVKALPQIESREQVVNMADYWVETVSLKSKYIPEAWDFVQFATSVPDNAKLYLKQTQKPTALRSLVDEELDDNNIGVFASQLLTATSWYNGKNYSVAEQVMKEMLDGIAASPERLELEARIAAGKIKQTL</sequence>
<dbReference type="Gene3D" id="3.40.190.10">
    <property type="entry name" value="Periplasmic binding protein-like II"/>
    <property type="match status" value="1"/>
</dbReference>
<evidence type="ECO:0000256" key="1">
    <source>
        <dbReference type="ARBA" id="ARBA00008520"/>
    </source>
</evidence>
<comment type="caution">
    <text evidence="4">The sequence shown here is derived from an EMBL/GenBank/DDBJ whole genome shotgun (WGS) entry which is preliminary data.</text>
</comment>
<keyword evidence="2" id="KW-0813">Transport</keyword>
<dbReference type="PANTHER" id="PTHR43649:SF12">
    <property type="entry name" value="DIACETYLCHITOBIOSE BINDING PROTEIN DASA"/>
    <property type="match status" value="1"/>
</dbReference>
<evidence type="ECO:0000313" key="4">
    <source>
        <dbReference type="EMBL" id="KKR14985.1"/>
    </source>
</evidence>
<dbReference type="AlphaFoldDB" id="A0A0G0QXC7"/>
<keyword evidence="3" id="KW-0732">Signal</keyword>
<dbReference type="PROSITE" id="PS51257">
    <property type="entry name" value="PROKAR_LIPOPROTEIN"/>
    <property type="match status" value="1"/>
</dbReference>
<dbReference type="InterPro" id="IPR050490">
    <property type="entry name" value="Bact_solute-bd_prot1"/>
</dbReference>
<dbReference type="InterPro" id="IPR006061">
    <property type="entry name" value="SBP_1_CS"/>
</dbReference>
<evidence type="ECO:0000256" key="2">
    <source>
        <dbReference type="ARBA" id="ARBA00022448"/>
    </source>
</evidence>
<comment type="similarity">
    <text evidence="1">Belongs to the bacterial solute-binding protein 1 family.</text>
</comment>
<evidence type="ECO:0000256" key="3">
    <source>
        <dbReference type="ARBA" id="ARBA00022729"/>
    </source>
</evidence>
<dbReference type="PROSITE" id="PS01037">
    <property type="entry name" value="SBP_BACTERIAL_1"/>
    <property type="match status" value="1"/>
</dbReference>
<dbReference type="GO" id="GO:0055085">
    <property type="term" value="P:transmembrane transport"/>
    <property type="evidence" value="ECO:0007669"/>
    <property type="project" value="InterPro"/>
</dbReference>
<dbReference type="Proteomes" id="UP000034048">
    <property type="component" value="Unassembled WGS sequence"/>
</dbReference>
<name>A0A0G0QXC7_9BACT</name>
<dbReference type="Pfam" id="PF13416">
    <property type="entry name" value="SBP_bac_8"/>
    <property type="match status" value="1"/>
</dbReference>
<dbReference type="SUPFAM" id="SSF53850">
    <property type="entry name" value="Periplasmic binding protein-like II"/>
    <property type="match status" value="1"/>
</dbReference>
<protein>
    <submittedName>
        <fullName evidence="4">Extracellular solute-binding protein family 1</fullName>
    </submittedName>
</protein>
<proteinExistence type="inferred from homology"/>